<evidence type="ECO:0000313" key="2">
    <source>
        <dbReference type="Proteomes" id="UP000194857"/>
    </source>
</evidence>
<dbReference type="EMBL" id="NFFZ01000004">
    <property type="protein sequence ID" value="OTI63167.1"/>
    <property type="molecule type" value="Genomic_DNA"/>
</dbReference>
<comment type="caution">
    <text evidence="1">The sequence shown here is derived from an EMBL/GenBank/DDBJ whole genome shotgun (WGS) entry which is preliminary data.</text>
</comment>
<evidence type="ECO:0000313" key="1">
    <source>
        <dbReference type="EMBL" id="OTI63167.1"/>
    </source>
</evidence>
<proteinExistence type="predicted"/>
<gene>
    <name evidence="1" type="ORF">CAZ10_10050</name>
</gene>
<accession>A0A241XRX7</accession>
<sequence length="114" mass="12360">MNNQAVTQAIMASEARSISGIKLAVPELFADPGFQDFVNKSPVMTWHDKKGPINPDDWADVVVFVDPSLTGEGTDSDMPYWDVIVEKLKAALGGAHTQGQAHMSEHLVVVLTNL</sequence>
<reference evidence="1 2" key="1">
    <citation type="submission" date="2017-05" db="EMBL/GenBank/DDBJ databases">
        <authorList>
            <person name="Song R."/>
            <person name="Chenine A.L."/>
            <person name="Ruprecht R.M."/>
        </authorList>
    </citation>
    <scope>NUCLEOTIDE SEQUENCE [LARGE SCALE GENOMIC DNA]</scope>
    <source>
        <strain evidence="1 2">S567_C10_BS</strain>
    </source>
</reference>
<protein>
    <submittedName>
        <fullName evidence="1">Uncharacterized protein</fullName>
    </submittedName>
</protein>
<name>A0A241XRX7_PSEAI</name>
<dbReference type="RefSeq" id="WP_065327522.1">
    <property type="nucleotide sequence ID" value="NZ_NFFZ01000004.1"/>
</dbReference>
<organism evidence="1 2">
    <name type="scientific">Pseudomonas aeruginosa</name>
    <dbReference type="NCBI Taxonomy" id="287"/>
    <lineage>
        <taxon>Bacteria</taxon>
        <taxon>Pseudomonadati</taxon>
        <taxon>Pseudomonadota</taxon>
        <taxon>Gammaproteobacteria</taxon>
        <taxon>Pseudomonadales</taxon>
        <taxon>Pseudomonadaceae</taxon>
        <taxon>Pseudomonas</taxon>
    </lineage>
</organism>
<dbReference type="AlphaFoldDB" id="A0A241XRX7"/>
<dbReference type="Proteomes" id="UP000194857">
    <property type="component" value="Unassembled WGS sequence"/>
</dbReference>